<organism evidence="3 4">
    <name type="scientific">Drouetiella hepatica Uher 2000/2452</name>
    <dbReference type="NCBI Taxonomy" id="904376"/>
    <lineage>
        <taxon>Bacteria</taxon>
        <taxon>Bacillati</taxon>
        <taxon>Cyanobacteriota</taxon>
        <taxon>Cyanophyceae</taxon>
        <taxon>Oculatellales</taxon>
        <taxon>Oculatellaceae</taxon>
        <taxon>Drouetiella</taxon>
    </lineage>
</organism>
<feature type="region of interest" description="Disordered" evidence="1">
    <location>
        <begin position="265"/>
        <end position="288"/>
    </location>
</feature>
<dbReference type="Gene3D" id="3.40.50.1820">
    <property type="entry name" value="alpha/beta hydrolase"/>
    <property type="match status" value="1"/>
</dbReference>
<gene>
    <name evidence="3" type="ORF">KME15_01465</name>
</gene>
<evidence type="ECO:0000313" key="3">
    <source>
        <dbReference type="EMBL" id="MBW4657315.1"/>
    </source>
</evidence>
<name>A0A951Q8N1_9CYAN</name>
<keyword evidence="3" id="KW-0378">Hydrolase</keyword>
<proteinExistence type="predicted"/>
<dbReference type="PANTHER" id="PTHR22753">
    <property type="entry name" value="TRANSMEMBRANE PROTEIN 68"/>
    <property type="match status" value="1"/>
</dbReference>
<feature type="domain" description="Serine aminopeptidase S33" evidence="2">
    <location>
        <begin position="61"/>
        <end position="245"/>
    </location>
</feature>
<reference evidence="3" key="2">
    <citation type="journal article" date="2022" name="Microbiol. Resour. Announc.">
        <title>Metagenome Sequencing to Explore Phylogenomics of Terrestrial Cyanobacteria.</title>
        <authorList>
            <person name="Ward R.D."/>
            <person name="Stajich J.E."/>
            <person name="Johansen J.R."/>
            <person name="Huntemann M."/>
            <person name="Clum A."/>
            <person name="Foster B."/>
            <person name="Foster B."/>
            <person name="Roux S."/>
            <person name="Palaniappan K."/>
            <person name="Varghese N."/>
            <person name="Mukherjee S."/>
            <person name="Reddy T.B.K."/>
            <person name="Daum C."/>
            <person name="Copeland A."/>
            <person name="Chen I.A."/>
            <person name="Ivanova N.N."/>
            <person name="Kyrpides N.C."/>
            <person name="Shapiro N."/>
            <person name="Eloe-Fadrosh E.A."/>
            <person name="Pietrasiak N."/>
        </authorList>
    </citation>
    <scope>NUCLEOTIDE SEQUENCE</scope>
    <source>
        <strain evidence="3">UHER 2000/2452</strain>
    </source>
</reference>
<dbReference type="GO" id="GO:0016020">
    <property type="term" value="C:membrane"/>
    <property type="evidence" value="ECO:0007669"/>
    <property type="project" value="TreeGrafter"/>
</dbReference>
<comment type="caution">
    <text evidence="3">The sequence shown here is derived from an EMBL/GenBank/DDBJ whole genome shotgun (WGS) entry which is preliminary data.</text>
</comment>
<dbReference type="GO" id="GO:0016787">
    <property type="term" value="F:hydrolase activity"/>
    <property type="evidence" value="ECO:0007669"/>
    <property type="project" value="UniProtKB-KW"/>
</dbReference>
<evidence type="ECO:0000259" key="2">
    <source>
        <dbReference type="Pfam" id="PF12146"/>
    </source>
</evidence>
<dbReference type="Proteomes" id="UP000757435">
    <property type="component" value="Unassembled WGS sequence"/>
</dbReference>
<dbReference type="EMBL" id="JAHHHD010000001">
    <property type="protein sequence ID" value="MBW4657315.1"/>
    <property type="molecule type" value="Genomic_DNA"/>
</dbReference>
<dbReference type="Pfam" id="PF12146">
    <property type="entry name" value="Hydrolase_4"/>
    <property type="match status" value="1"/>
</dbReference>
<dbReference type="InterPro" id="IPR029058">
    <property type="entry name" value="AB_hydrolase_fold"/>
</dbReference>
<sequence>MRDAYSPPYFRVPRPLNPQAPLFIYLPGMDGTGQLLSRQLAGLEQAFDIRCLTLPPSDLTPWDQLTSQVVRLIEAELEHGAQQPVYLCAESFGGCLALKVMERSPHLFDRLILLNPATSFKQSFWIYWGSHLIQPVPDLVYQASCVGFLPFLAALERIEASDRRALLDAMQSVTQKASIWRMSLLREFELSDTVLRNIHQPTLVVGSQRDRLLPSMDEAQRLVGLMPNAQMHLLPDSGHACLLESAVDLYDILKVNQFLQPSRNANGNANENADERVNNGAVLGKTLS</sequence>
<dbReference type="SUPFAM" id="SSF53474">
    <property type="entry name" value="alpha/beta-Hydrolases"/>
    <property type="match status" value="1"/>
</dbReference>
<reference evidence="3" key="1">
    <citation type="submission" date="2021-05" db="EMBL/GenBank/DDBJ databases">
        <authorList>
            <person name="Pietrasiak N."/>
            <person name="Ward R."/>
            <person name="Stajich J.E."/>
            <person name="Kurbessoian T."/>
        </authorList>
    </citation>
    <scope>NUCLEOTIDE SEQUENCE</scope>
    <source>
        <strain evidence="3">UHER 2000/2452</strain>
    </source>
</reference>
<dbReference type="AlphaFoldDB" id="A0A951Q8N1"/>
<protein>
    <submittedName>
        <fullName evidence="3">Alpha/beta hydrolase</fullName>
    </submittedName>
</protein>
<accession>A0A951Q8N1</accession>
<evidence type="ECO:0000256" key="1">
    <source>
        <dbReference type="SAM" id="MobiDB-lite"/>
    </source>
</evidence>
<dbReference type="PANTHER" id="PTHR22753:SF48">
    <property type="entry name" value="PHOSPHOLIPID_GLYCEROL ACYLTRANSFERASE DOMAIN-CONTAINING PROTEIN"/>
    <property type="match status" value="1"/>
</dbReference>
<evidence type="ECO:0000313" key="4">
    <source>
        <dbReference type="Proteomes" id="UP000757435"/>
    </source>
</evidence>
<dbReference type="InterPro" id="IPR022742">
    <property type="entry name" value="Hydrolase_4"/>
</dbReference>